<dbReference type="InterPro" id="IPR029058">
    <property type="entry name" value="AB_hydrolase_fold"/>
</dbReference>
<evidence type="ECO:0000313" key="4">
    <source>
        <dbReference type="Proteomes" id="UP001273505"/>
    </source>
</evidence>
<feature type="domain" description="AB hydrolase-1" evidence="2">
    <location>
        <begin position="41"/>
        <end position="283"/>
    </location>
</feature>
<dbReference type="InterPro" id="IPR000073">
    <property type="entry name" value="AB_hydrolase_1"/>
</dbReference>
<evidence type="ECO:0000259" key="2">
    <source>
        <dbReference type="Pfam" id="PF12697"/>
    </source>
</evidence>
<evidence type="ECO:0000313" key="3">
    <source>
        <dbReference type="EMBL" id="MDX6849518.1"/>
    </source>
</evidence>
<feature type="chain" id="PRO_5047534211" evidence="1">
    <location>
        <begin position="25"/>
        <end position="292"/>
    </location>
</feature>
<dbReference type="Pfam" id="PF12697">
    <property type="entry name" value="Abhydrolase_6"/>
    <property type="match status" value="1"/>
</dbReference>
<dbReference type="SUPFAM" id="SSF53474">
    <property type="entry name" value="alpha/beta-Hydrolases"/>
    <property type="match status" value="1"/>
</dbReference>
<dbReference type="Proteomes" id="UP001273505">
    <property type="component" value="Unassembled WGS sequence"/>
</dbReference>
<dbReference type="EMBL" id="JAXAFO010000013">
    <property type="protein sequence ID" value="MDX6849518.1"/>
    <property type="molecule type" value="Genomic_DNA"/>
</dbReference>
<proteinExistence type="predicted"/>
<accession>A0ABU4S111</accession>
<dbReference type="InterPro" id="IPR050228">
    <property type="entry name" value="Carboxylesterase_BioH"/>
</dbReference>
<dbReference type="GO" id="GO:0016787">
    <property type="term" value="F:hydrolase activity"/>
    <property type="evidence" value="ECO:0007669"/>
    <property type="project" value="UniProtKB-KW"/>
</dbReference>
<keyword evidence="3" id="KW-0378">Hydrolase</keyword>
<reference evidence="3 4" key="1">
    <citation type="submission" date="2023-11" db="EMBL/GenBank/DDBJ databases">
        <title>Gilvimarinus fulvus sp. nov., isolated from the surface of Kelp.</title>
        <authorList>
            <person name="Sun Y.Y."/>
            <person name="Gong Y."/>
            <person name="Du Z.J."/>
        </authorList>
    </citation>
    <scope>NUCLEOTIDE SEQUENCE [LARGE SCALE GENOMIC DNA]</scope>
    <source>
        <strain evidence="3 4">SDUM040013</strain>
    </source>
</reference>
<keyword evidence="4" id="KW-1185">Reference proteome</keyword>
<name>A0ABU4S111_9GAMM</name>
<gene>
    <name evidence="3" type="ORF">SCD92_09110</name>
</gene>
<evidence type="ECO:0000256" key="1">
    <source>
        <dbReference type="SAM" id="SignalP"/>
    </source>
</evidence>
<dbReference type="PANTHER" id="PTHR43194:SF2">
    <property type="entry name" value="PEROXISOMAL MEMBRANE PROTEIN LPX1"/>
    <property type="match status" value="1"/>
</dbReference>
<sequence>MKGLKVSVMAVLGVAIAAANMSEAAERSFDVEVVGQGKPMILIPGLNSSPAVWADLQAHYQKNYQLHLVHINGFAGNPLNGEASLNQVKVDLLDYIDDKNLSKPIMMGHSLGGFVSLWVASSQPEQTGELIIIDSLPFFPLAFNPMATEASMQPMAEQQRQGILNSPEQGRLQYYQQSLPGLVSEASDVETIIEWSMSSDPKMTGQAMYEMFTTDLRDEIADIRSPALVLGSWTVAKDMGGTMDTVRHNFSVQYENVPDVTIKMHSSAKHFIMLDDPQWTIEAIDSYLHHQP</sequence>
<dbReference type="PANTHER" id="PTHR43194">
    <property type="entry name" value="HYDROLASE ALPHA/BETA FOLD FAMILY"/>
    <property type="match status" value="1"/>
</dbReference>
<keyword evidence="1" id="KW-0732">Signal</keyword>
<feature type="signal peptide" evidence="1">
    <location>
        <begin position="1"/>
        <end position="24"/>
    </location>
</feature>
<dbReference type="Gene3D" id="3.40.50.1820">
    <property type="entry name" value="alpha/beta hydrolase"/>
    <property type="match status" value="1"/>
</dbReference>
<organism evidence="3 4">
    <name type="scientific">Gilvimarinus gilvus</name>
    <dbReference type="NCBI Taxonomy" id="3058038"/>
    <lineage>
        <taxon>Bacteria</taxon>
        <taxon>Pseudomonadati</taxon>
        <taxon>Pseudomonadota</taxon>
        <taxon>Gammaproteobacteria</taxon>
        <taxon>Cellvibrionales</taxon>
        <taxon>Cellvibrionaceae</taxon>
        <taxon>Gilvimarinus</taxon>
    </lineage>
</organism>
<comment type="caution">
    <text evidence="3">The sequence shown here is derived from an EMBL/GenBank/DDBJ whole genome shotgun (WGS) entry which is preliminary data.</text>
</comment>
<dbReference type="RefSeq" id="WP_302724776.1">
    <property type="nucleotide sequence ID" value="NZ_JAULRU010000823.1"/>
</dbReference>
<protein>
    <submittedName>
        <fullName evidence="3">Alpha/beta hydrolase</fullName>
    </submittedName>
</protein>